<keyword evidence="3" id="KW-0479">Metal-binding</keyword>
<evidence type="ECO:0000256" key="1">
    <source>
        <dbReference type="ARBA" id="ARBA00006105"/>
    </source>
</evidence>
<dbReference type="InterPro" id="IPR001199">
    <property type="entry name" value="Cyt_B5-like_heme/steroid-bd"/>
</dbReference>
<dbReference type="SUPFAM" id="SSF55856">
    <property type="entry name" value="Cytochrome b5-like heme/steroid binding domain"/>
    <property type="match status" value="1"/>
</dbReference>
<organism evidence="9">
    <name type="scientific">Lepeophtheirus salmonis</name>
    <name type="common">Salmon louse</name>
    <name type="synonym">Caligus salmonis</name>
    <dbReference type="NCBI Taxonomy" id="72036"/>
    <lineage>
        <taxon>Eukaryota</taxon>
        <taxon>Metazoa</taxon>
        <taxon>Ecdysozoa</taxon>
        <taxon>Arthropoda</taxon>
        <taxon>Crustacea</taxon>
        <taxon>Multicrustacea</taxon>
        <taxon>Hexanauplia</taxon>
        <taxon>Copepoda</taxon>
        <taxon>Siphonostomatoida</taxon>
        <taxon>Caligidae</taxon>
        <taxon>Lepeophtheirus</taxon>
    </lineage>
</organism>
<feature type="region of interest" description="Disordered" evidence="6">
    <location>
        <begin position="1"/>
        <end position="30"/>
    </location>
</feature>
<keyword evidence="2" id="KW-0349">Heme</keyword>
<dbReference type="InterPro" id="IPR036400">
    <property type="entry name" value="Cyt_B5-like_heme/steroid_sf"/>
</dbReference>
<dbReference type="Pfam" id="PF00175">
    <property type="entry name" value="NAD_binding_1"/>
    <property type="match status" value="1"/>
</dbReference>
<dbReference type="OrthoDB" id="260519at2759"/>
<dbReference type="CDD" id="cd06183">
    <property type="entry name" value="cyt_b5_reduct_like"/>
    <property type="match status" value="1"/>
</dbReference>
<evidence type="ECO:0000256" key="6">
    <source>
        <dbReference type="SAM" id="MobiDB-lite"/>
    </source>
</evidence>
<dbReference type="SMART" id="SM01117">
    <property type="entry name" value="Cyt-b5"/>
    <property type="match status" value="1"/>
</dbReference>
<dbReference type="Gene3D" id="3.40.50.80">
    <property type="entry name" value="Nucleotide-binding domain of ferredoxin-NADP reductase (FNR) module"/>
    <property type="match status" value="1"/>
</dbReference>
<evidence type="ECO:0000259" key="8">
    <source>
        <dbReference type="PROSITE" id="PS51384"/>
    </source>
</evidence>
<evidence type="ECO:0000256" key="2">
    <source>
        <dbReference type="ARBA" id="ARBA00022617"/>
    </source>
</evidence>
<dbReference type="OMA" id="ERFSCTN"/>
<keyword evidence="4" id="KW-0560">Oxidoreductase</keyword>
<name>A0A0K2UG58_LEPSM</name>
<dbReference type="InterPro" id="IPR017927">
    <property type="entry name" value="FAD-bd_FR_type"/>
</dbReference>
<comment type="similarity">
    <text evidence="1">Belongs to the flavoprotein pyridine nucleotide cytochrome reductase family.</text>
</comment>
<dbReference type="Pfam" id="PF00970">
    <property type="entry name" value="FAD_binding_6"/>
    <property type="match status" value="1"/>
</dbReference>
<dbReference type="Gene3D" id="2.40.30.10">
    <property type="entry name" value="Translation factors"/>
    <property type="match status" value="1"/>
</dbReference>
<sequence length="503" mass="57228">MAGSSSNSKTTLSLPTKITSTGSATGNPRNKTALQPGCSLMDWVALMNSGKDLTGTGGRMIKVTKEELKKHGPEDKEPWIALQGLVYNISHYKRFHPGGVDELLRGAGKDATKLFNEVHPWVSFQSMLSKCLVGKLVEKILPPIIPPKKPVHTLLPPPVPPIPTLKSDFYQTDNHIVINIYVKRQHLSEDHVVIEKIKDSSLNEIRILVLNYEDDFIESIYSFGDFKVQNKDLKVKISPQGKIEISFLKYKCERAPSIKMISLERKLRFEDSLLRSWTLLSKEIVTHDVFEFKFKKPSHLLHFQVSLGHHVPLSLNSIEKMYTPISGGHDNDSLRFLIKIYEDGALTPLLHSLNLGDEIQIGNPRGSLRTPNVEKRIRLFAGGTGFTPMTRLIEHYLNLNQDVHLYFFNKTRKDIIYRQKIEEWMKGNLSVIHILSKDSDAEPPFLHGRISKNLLGKLLDEEDMDRTSEQIFICGPSSFTQETFRLLTEHFVYSSRNVFKFGS</sequence>
<evidence type="ECO:0000256" key="5">
    <source>
        <dbReference type="ARBA" id="ARBA00023004"/>
    </source>
</evidence>
<dbReference type="InterPro" id="IPR017938">
    <property type="entry name" value="Riboflavin_synthase-like_b-brl"/>
</dbReference>
<dbReference type="PANTHER" id="PTHR46237:SF1">
    <property type="entry name" value="CYTOCHROME B5 REDUCTASE 4"/>
    <property type="match status" value="1"/>
</dbReference>
<reference evidence="9" key="1">
    <citation type="submission" date="2014-05" db="EMBL/GenBank/DDBJ databases">
        <authorList>
            <person name="Chronopoulou M."/>
        </authorList>
    </citation>
    <scope>NUCLEOTIDE SEQUENCE</scope>
    <source>
        <tissue evidence="9">Whole organism</tissue>
    </source>
</reference>
<dbReference type="Pfam" id="PF00173">
    <property type="entry name" value="Cyt-b5"/>
    <property type="match status" value="1"/>
</dbReference>
<dbReference type="PANTHER" id="PTHR46237">
    <property type="entry name" value="CYTOCHROME B5 REDUCTASE 4 FAMILY MEMBER"/>
    <property type="match status" value="1"/>
</dbReference>
<keyword evidence="5" id="KW-0408">Iron</keyword>
<dbReference type="PROSITE" id="PS50255">
    <property type="entry name" value="CYTOCHROME_B5_2"/>
    <property type="match status" value="1"/>
</dbReference>
<dbReference type="GO" id="GO:0020037">
    <property type="term" value="F:heme binding"/>
    <property type="evidence" value="ECO:0007669"/>
    <property type="project" value="InterPro"/>
</dbReference>
<dbReference type="SUPFAM" id="SSF52343">
    <property type="entry name" value="Ferredoxin reductase-like, C-terminal NADP-linked domain"/>
    <property type="match status" value="1"/>
</dbReference>
<dbReference type="InterPro" id="IPR051872">
    <property type="entry name" value="Cytochrome_b5/Flavoprotein_Rdt"/>
</dbReference>
<dbReference type="GO" id="GO:0006801">
    <property type="term" value="P:superoxide metabolic process"/>
    <property type="evidence" value="ECO:0007669"/>
    <property type="project" value="TreeGrafter"/>
</dbReference>
<accession>A0A0K2UG58</accession>
<dbReference type="GO" id="GO:0004128">
    <property type="term" value="F:cytochrome-b5 reductase activity, acting on NAD(P)H"/>
    <property type="evidence" value="ECO:0007669"/>
    <property type="project" value="TreeGrafter"/>
</dbReference>
<evidence type="ECO:0000313" key="9">
    <source>
        <dbReference type="EMBL" id="CDW37055.1"/>
    </source>
</evidence>
<dbReference type="Gene3D" id="3.10.120.10">
    <property type="entry name" value="Cytochrome b5-like heme/steroid binding domain"/>
    <property type="match status" value="1"/>
</dbReference>
<protein>
    <submittedName>
        <fullName evidence="9">Cytochrome b5 reductase 4like [Mustela putorius furo]</fullName>
    </submittedName>
</protein>
<proteinExistence type="inferred from homology"/>
<dbReference type="PRINTS" id="PR00406">
    <property type="entry name" value="CYTB5RDTASE"/>
</dbReference>
<dbReference type="InterPro" id="IPR008333">
    <property type="entry name" value="Cbr1-like_FAD-bd_dom"/>
</dbReference>
<dbReference type="SUPFAM" id="SSF63380">
    <property type="entry name" value="Riboflavin synthase domain-like"/>
    <property type="match status" value="1"/>
</dbReference>
<dbReference type="InterPro" id="IPR039261">
    <property type="entry name" value="FNR_nucleotide-bd"/>
</dbReference>
<dbReference type="AlphaFoldDB" id="A0A0K2UG58"/>
<dbReference type="PROSITE" id="PS51384">
    <property type="entry name" value="FAD_FR"/>
    <property type="match status" value="1"/>
</dbReference>
<evidence type="ECO:0000259" key="7">
    <source>
        <dbReference type="PROSITE" id="PS50255"/>
    </source>
</evidence>
<dbReference type="InterPro" id="IPR001433">
    <property type="entry name" value="OxRdtase_FAD/NAD-bd"/>
</dbReference>
<dbReference type="GO" id="GO:0005783">
    <property type="term" value="C:endoplasmic reticulum"/>
    <property type="evidence" value="ECO:0007669"/>
    <property type="project" value="TreeGrafter"/>
</dbReference>
<dbReference type="FunFam" id="3.10.120.10:FF:000001">
    <property type="entry name" value="Cytochrome b5 reductase 4"/>
    <property type="match status" value="1"/>
</dbReference>
<feature type="domain" description="Cytochrome b5 heme-binding" evidence="7">
    <location>
        <begin position="60"/>
        <end position="137"/>
    </location>
</feature>
<dbReference type="InterPro" id="IPR018506">
    <property type="entry name" value="Cyt_B5_heme-BS"/>
</dbReference>
<dbReference type="PROSITE" id="PS00191">
    <property type="entry name" value="CYTOCHROME_B5_1"/>
    <property type="match status" value="1"/>
</dbReference>
<dbReference type="GO" id="GO:0046872">
    <property type="term" value="F:metal ion binding"/>
    <property type="evidence" value="ECO:0007669"/>
    <property type="project" value="UniProtKB-KW"/>
</dbReference>
<dbReference type="EMBL" id="HACA01019694">
    <property type="protein sequence ID" value="CDW37055.1"/>
    <property type="molecule type" value="Transcribed_RNA"/>
</dbReference>
<evidence type="ECO:0000256" key="3">
    <source>
        <dbReference type="ARBA" id="ARBA00022723"/>
    </source>
</evidence>
<feature type="domain" description="FAD-binding FR-type" evidence="8">
    <location>
        <begin position="272"/>
        <end position="371"/>
    </location>
</feature>
<evidence type="ECO:0000256" key="4">
    <source>
        <dbReference type="ARBA" id="ARBA00023002"/>
    </source>
</evidence>